<keyword evidence="2 4" id="KW-0808">Transferase</keyword>
<comment type="function">
    <text evidence="4">Methylates ribosomal protein uL3 on a specific glutamine residue.</text>
</comment>
<dbReference type="EMBL" id="OZ026884">
    <property type="protein sequence ID" value="CAL1241155.1"/>
    <property type="molecule type" value="Genomic_DNA"/>
</dbReference>
<dbReference type="GO" id="GO:0032259">
    <property type="term" value="P:methylation"/>
    <property type="evidence" value="ECO:0007669"/>
    <property type="project" value="UniProtKB-KW"/>
</dbReference>
<dbReference type="InterPro" id="IPR017127">
    <property type="entry name" value="Ribosome_uL3_MTase"/>
</dbReference>
<protein>
    <recommendedName>
        <fullName evidence="4">Ribosomal protein uL3 glutamine methyltransferase</fullName>
        <shortName evidence="4">uL3 MTase</shortName>
        <ecNumber evidence="4">2.1.1.298</ecNumber>
    </recommendedName>
    <alternativeName>
        <fullName evidence="4">N5-glutamine methyltransferase PrmB</fullName>
    </alternativeName>
</protein>
<reference evidence="6 7" key="1">
    <citation type="submission" date="2024-04" db="EMBL/GenBank/DDBJ databases">
        <authorList>
            <person name="Cremers G."/>
        </authorList>
    </citation>
    <scope>NUCLEOTIDE SEQUENCE [LARGE SCALE GENOMIC DNA]</scope>
    <source>
        <strain evidence="6">MeCH1-AG</strain>
    </source>
</reference>
<evidence type="ECO:0000313" key="6">
    <source>
        <dbReference type="EMBL" id="CAL1241155.1"/>
    </source>
</evidence>
<gene>
    <name evidence="4 6" type="primary">prmB</name>
    <name evidence="6" type="ORF">MECH1_V1_2379</name>
</gene>
<keyword evidence="7" id="KW-1185">Reference proteome</keyword>
<name>A0ABM9NKK1_9GAMM</name>
<evidence type="ECO:0000256" key="3">
    <source>
        <dbReference type="ARBA" id="ARBA00022691"/>
    </source>
</evidence>
<dbReference type="NCBIfam" id="TIGR03533">
    <property type="entry name" value="L3_gln_methyl"/>
    <property type="match status" value="1"/>
</dbReference>
<dbReference type="SUPFAM" id="SSF53335">
    <property type="entry name" value="S-adenosyl-L-methionine-dependent methyltransferases"/>
    <property type="match status" value="1"/>
</dbReference>
<dbReference type="Pfam" id="PF05175">
    <property type="entry name" value="MTS"/>
    <property type="match status" value="1"/>
</dbReference>
<dbReference type="InterPro" id="IPR007848">
    <property type="entry name" value="Small_mtfrase_dom"/>
</dbReference>
<dbReference type="PROSITE" id="PS00092">
    <property type="entry name" value="N6_MTASE"/>
    <property type="match status" value="1"/>
</dbReference>
<accession>A0ABM9NKK1</accession>
<dbReference type="InterPro" id="IPR029063">
    <property type="entry name" value="SAM-dependent_MTases_sf"/>
</dbReference>
<feature type="domain" description="Methyltransferase small" evidence="5">
    <location>
        <begin position="126"/>
        <end position="213"/>
    </location>
</feature>
<dbReference type="PIRSF" id="PIRSF037167">
    <property type="entry name" value="Mtase_YfcB_prd"/>
    <property type="match status" value="1"/>
</dbReference>
<dbReference type="GO" id="GO:0008168">
    <property type="term" value="F:methyltransferase activity"/>
    <property type="evidence" value="ECO:0007669"/>
    <property type="project" value="UniProtKB-KW"/>
</dbReference>
<dbReference type="Proteomes" id="UP001497493">
    <property type="component" value="Chromosome"/>
</dbReference>
<dbReference type="CDD" id="cd02440">
    <property type="entry name" value="AdoMet_MTases"/>
    <property type="match status" value="1"/>
</dbReference>
<dbReference type="EC" id="2.1.1.298" evidence="4"/>
<comment type="similarity">
    <text evidence="4">Belongs to the protein N5-glutamine methyltransferase family. PrmB subfamily.</text>
</comment>
<evidence type="ECO:0000256" key="2">
    <source>
        <dbReference type="ARBA" id="ARBA00022679"/>
    </source>
</evidence>
<dbReference type="Gene3D" id="1.10.8.10">
    <property type="entry name" value="DNA helicase RuvA subunit, C-terminal domain"/>
    <property type="match status" value="1"/>
</dbReference>
<evidence type="ECO:0000259" key="5">
    <source>
        <dbReference type="Pfam" id="PF05175"/>
    </source>
</evidence>
<dbReference type="HAMAP" id="MF_02125">
    <property type="entry name" value="L3_methyltr_PrmB"/>
    <property type="match status" value="1"/>
</dbReference>
<keyword evidence="3 4" id="KW-0949">S-adenosyl-L-methionine</keyword>
<evidence type="ECO:0000313" key="7">
    <source>
        <dbReference type="Proteomes" id="UP001497493"/>
    </source>
</evidence>
<dbReference type="RefSeq" id="WP_348757680.1">
    <property type="nucleotide sequence ID" value="NZ_OZ026884.1"/>
</dbReference>
<dbReference type="Gene3D" id="3.40.50.150">
    <property type="entry name" value="Vaccinia Virus protein VP39"/>
    <property type="match status" value="1"/>
</dbReference>
<evidence type="ECO:0000256" key="1">
    <source>
        <dbReference type="ARBA" id="ARBA00022603"/>
    </source>
</evidence>
<dbReference type="NCBIfam" id="TIGR00536">
    <property type="entry name" value="hemK_fam"/>
    <property type="match status" value="1"/>
</dbReference>
<keyword evidence="1 4" id="KW-0489">Methyltransferase</keyword>
<dbReference type="InterPro" id="IPR002052">
    <property type="entry name" value="DNA_methylase_N6_adenine_CS"/>
</dbReference>
<sequence length="303" mass="33348">MDRRTVLEFLATPRDYVRFAASRFAEAGLCFGHGTASPLDEAAALVLNALHLPYDLPGGYFDARLLPDERARVMELIERRIAERKPLAYLTREAPFAGLSFYVDERVLVPRSPIAELIEKRFAPWIEAERVGKVLDLGTGSGCIAIACAVAFPGAAVDAVDISPEALEVARLNIARHGLEDRVRPVQSDLYAGLGDRRYDLIVSNPPYVSREEWQRLAPEYHAEPRLGLEAGDDGLDCVRRILRGAAGHLGPEGVLVVEVGGAAAALERAYPDVPFLWLEFERGGEGVFVLTATELDRFHGRF</sequence>
<comment type="catalytic activity">
    <reaction evidence="4">
        <text>L-glutaminyl-[ribosomal protein uL3] + S-adenosyl-L-methionine = N(5)-methyl-L-glutaminyl-[ribosomal protein uL3] + S-adenosyl-L-homocysteine + H(+)</text>
        <dbReference type="Rhea" id="RHEA:45020"/>
        <dbReference type="Rhea" id="RHEA-COMP:11063"/>
        <dbReference type="Rhea" id="RHEA-COMP:11064"/>
        <dbReference type="ChEBI" id="CHEBI:15378"/>
        <dbReference type="ChEBI" id="CHEBI:30011"/>
        <dbReference type="ChEBI" id="CHEBI:57856"/>
        <dbReference type="ChEBI" id="CHEBI:59789"/>
        <dbReference type="ChEBI" id="CHEBI:61891"/>
        <dbReference type="EC" id="2.1.1.298"/>
    </reaction>
</comment>
<proteinExistence type="inferred from homology"/>
<dbReference type="PANTHER" id="PTHR47806:SF1">
    <property type="entry name" value="RIBOSOMAL PROTEIN UL3 GLUTAMINE METHYLTRANSFERASE"/>
    <property type="match status" value="1"/>
</dbReference>
<evidence type="ECO:0000256" key="4">
    <source>
        <dbReference type="HAMAP-Rule" id="MF_02125"/>
    </source>
</evidence>
<dbReference type="PANTHER" id="PTHR47806">
    <property type="entry name" value="50S RIBOSOMAL PROTEIN L3 GLUTAMINE METHYLTRANSFERASE"/>
    <property type="match status" value="1"/>
</dbReference>
<organism evidence="6 7">
    <name type="scientific">Candidatus Methylocalor cossyra</name>
    <dbReference type="NCBI Taxonomy" id="3108543"/>
    <lineage>
        <taxon>Bacteria</taxon>
        <taxon>Pseudomonadati</taxon>
        <taxon>Pseudomonadota</taxon>
        <taxon>Gammaproteobacteria</taxon>
        <taxon>Methylococcales</taxon>
        <taxon>Methylococcaceae</taxon>
        <taxon>Candidatus Methylocalor</taxon>
    </lineage>
</organism>
<dbReference type="InterPro" id="IPR004556">
    <property type="entry name" value="HemK-like"/>
</dbReference>